<dbReference type="PIRSF" id="PIRSF018637">
    <property type="entry name" value="TrmK"/>
    <property type="match status" value="1"/>
</dbReference>
<dbReference type="Gene3D" id="3.40.50.150">
    <property type="entry name" value="Vaccinia Virus protein VP39"/>
    <property type="match status" value="1"/>
</dbReference>
<dbReference type="PATRIC" id="fig|1423782.4.peg.1193"/>
<evidence type="ECO:0000313" key="1">
    <source>
        <dbReference type="EMBL" id="KRM25018.1"/>
    </source>
</evidence>
<reference evidence="1 2" key="1">
    <citation type="journal article" date="2015" name="Genome Announc.">
        <title>Expanding the biotechnology potential of lactobacilli through comparative genomics of 213 strains and associated genera.</title>
        <authorList>
            <person name="Sun Z."/>
            <person name="Harris H.M."/>
            <person name="McCann A."/>
            <person name="Guo C."/>
            <person name="Argimon S."/>
            <person name="Zhang W."/>
            <person name="Yang X."/>
            <person name="Jeffery I.B."/>
            <person name="Cooney J.C."/>
            <person name="Kagawa T.F."/>
            <person name="Liu W."/>
            <person name="Song Y."/>
            <person name="Salvetti E."/>
            <person name="Wrobel A."/>
            <person name="Rasinkangas P."/>
            <person name="Parkhill J."/>
            <person name="Rea M.C."/>
            <person name="O'Sullivan O."/>
            <person name="Ritari J."/>
            <person name="Douillard F.P."/>
            <person name="Paul Ross R."/>
            <person name="Yang R."/>
            <person name="Briner A.E."/>
            <person name="Felis G.E."/>
            <person name="de Vos W.M."/>
            <person name="Barrangou R."/>
            <person name="Klaenhammer T.R."/>
            <person name="Caufield P.W."/>
            <person name="Cui Y."/>
            <person name="Zhang H."/>
            <person name="O'Toole P.W."/>
        </authorList>
    </citation>
    <scope>NUCLEOTIDE SEQUENCE [LARGE SCALE GENOMIC DNA]</scope>
    <source>
        <strain evidence="1 2">DSM 6035</strain>
    </source>
</reference>
<dbReference type="OrthoDB" id="5881184at2"/>
<dbReference type="Pfam" id="PF04816">
    <property type="entry name" value="TrmK"/>
    <property type="match status" value="1"/>
</dbReference>
<dbReference type="AlphaFoldDB" id="A0A0R1X3W4"/>
<dbReference type="Proteomes" id="UP000051412">
    <property type="component" value="Unassembled WGS sequence"/>
</dbReference>
<sequence>MDEKHLSKRLTQVAAFVPQGARLADIGSDHAYLPAALALKGRIQFTVAGEVAKGPYDNMVKEITENGLTKTIIPRLANGLAAIRPTDKVDTVVIAGMGGALIADILEKGRAQLAGVKRLILQPNVGEYRLRQWLLKNSYQIMDERLIEEDDHIYEIIMAEPSVVPFTYSEYELMFGPFLLEKKGPIFKQKWQEYQQRQNGVLQQMAGAKQPPQAKISQLKKRLKMVEEAIQDD</sequence>
<proteinExistence type="predicted"/>
<dbReference type="PANTHER" id="PTHR38451:SF1">
    <property type="entry name" value="TRNA (ADENINE(22)-N(1))-METHYLTRANSFERASE"/>
    <property type="match status" value="1"/>
</dbReference>
<accession>A0A0R1X3W4</accession>
<evidence type="ECO:0008006" key="3">
    <source>
        <dbReference type="Google" id="ProtNLM"/>
    </source>
</evidence>
<dbReference type="STRING" id="1423782.FD32_GL001142"/>
<dbReference type="SUPFAM" id="SSF53335">
    <property type="entry name" value="S-adenosyl-L-methionine-dependent methyltransferases"/>
    <property type="match status" value="1"/>
</dbReference>
<dbReference type="InterPro" id="IPR006901">
    <property type="entry name" value="TrmK"/>
</dbReference>
<dbReference type="EMBL" id="AZGM01000140">
    <property type="protein sequence ID" value="KRM25018.1"/>
    <property type="molecule type" value="Genomic_DNA"/>
</dbReference>
<protein>
    <recommendedName>
        <fullName evidence="3">SAM-dependent methyltransferase</fullName>
    </recommendedName>
</protein>
<dbReference type="InterPro" id="IPR029063">
    <property type="entry name" value="SAM-dependent_MTases_sf"/>
</dbReference>
<name>A0A0R1X3W4_9LACO</name>
<gene>
    <name evidence="1" type="ORF">FD32_GL001142</name>
</gene>
<evidence type="ECO:0000313" key="2">
    <source>
        <dbReference type="Proteomes" id="UP000051412"/>
    </source>
</evidence>
<dbReference type="Gene3D" id="1.10.287.1890">
    <property type="match status" value="1"/>
</dbReference>
<comment type="caution">
    <text evidence="1">The sequence shown here is derived from an EMBL/GenBank/DDBJ whole genome shotgun (WGS) entry which is preliminary data.</text>
</comment>
<dbReference type="RefSeq" id="WP_047770009.1">
    <property type="nucleotide sequence ID" value="NZ_AZGM01000140.1"/>
</dbReference>
<organism evidence="1 2">
    <name type="scientific">Limosilactobacillus panis DSM 6035</name>
    <dbReference type="NCBI Taxonomy" id="1423782"/>
    <lineage>
        <taxon>Bacteria</taxon>
        <taxon>Bacillati</taxon>
        <taxon>Bacillota</taxon>
        <taxon>Bacilli</taxon>
        <taxon>Lactobacillales</taxon>
        <taxon>Lactobacillaceae</taxon>
        <taxon>Limosilactobacillus</taxon>
    </lineage>
</organism>
<dbReference type="GO" id="GO:0160105">
    <property type="term" value="F:tRNA (adenine(22)-N1)-methyltransferase activity"/>
    <property type="evidence" value="ECO:0007669"/>
    <property type="project" value="InterPro"/>
</dbReference>
<dbReference type="PANTHER" id="PTHR38451">
    <property type="entry name" value="TRNA (ADENINE(22)-N(1))-METHYLTRANSFERASE"/>
    <property type="match status" value="1"/>
</dbReference>
<keyword evidence="2" id="KW-1185">Reference proteome</keyword>